<reference evidence="10" key="1">
    <citation type="submission" date="2021-02" db="EMBL/GenBank/DDBJ databases">
        <authorList>
            <person name="Nowell W R."/>
        </authorList>
    </citation>
    <scope>NUCLEOTIDE SEQUENCE</scope>
</reference>
<feature type="compositionally biased region" description="Low complexity" evidence="7">
    <location>
        <begin position="1266"/>
        <end position="1300"/>
    </location>
</feature>
<dbReference type="CDD" id="cd00200">
    <property type="entry name" value="WD40"/>
    <property type="match status" value="1"/>
</dbReference>
<feature type="repeat" description="WD" evidence="6">
    <location>
        <begin position="1057"/>
        <end position="1098"/>
    </location>
</feature>
<dbReference type="PRINTS" id="PR00320">
    <property type="entry name" value="GPROTEINBRPT"/>
</dbReference>
<dbReference type="SUPFAM" id="SSF50978">
    <property type="entry name" value="WD40 repeat-like"/>
    <property type="match status" value="1"/>
</dbReference>
<dbReference type="Pfam" id="PF00400">
    <property type="entry name" value="WD40"/>
    <property type="match status" value="4"/>
</dbReference>
<evidence type="ECO:0000313" key="10">
    <source>
        <dbReference type="EMBL" id="CAF4199470.1"/>
    </source>
</evidence>
<feature type="repeat" description="WD" evidence="6">
    <location>
        <begin position="1015"/>
        <end position="1056"/>
    </location>
</feature>
<dbReference type="InterPro" id="IPR015943">
    <property type="entry name" value="WD40/YVTN_repeat-like_dom_sf"/>
</dbReference>
<dbReference type="SUPFAM" id="SSF48403">
    <property type="entry name" value="Ankyrin repeat"/>
    <property type="match status" value="1"/>
</dbReference>
<dbReference type="Pfam" id="PF13925">
    <property type="entry name" value="Katanin_con80"/>
    <property type="match status" value="1"/>
</dbReference>
<gene>
    <name evidence="10" type="ORF">TSG867_LOCUS17</name>
</gene>
<dbReference type="InterPro" id="IPR036322">
    <property type="entry name" value="WD40_repeat_dom_sf"/>
</dbReference>
<dbReference type="InterPro" id="IPR036770">
    <property type="entry name" value="Ankyrin_rpt-contain_sf"/>
</dbReference>
<dbReference type="Gene3D" id="2.130.10.10">
    <property type="entry name" value="YVTN repeat-like/Quinoprotein amine dehydrogenase"/>
    <property type="match status" value="2"/>
</dbReference>
<dbReference type="GO" id="GO:0008017">
    <property type="term" value="F:microtubule binding"/>
    <property type="evidence" value="ECO:0007669"/>
    <property type="project" value="InterPro"/>
</dbReference>
<feature type="region of interest" description="Disordered" evidence="7">
    <location>
        <begin position="1218"/>
        <end position="1243"/>
    </location>
</feature>
<dbReference type="PROSITE" id="PS50082">
    <property type="entry name" value="WD_REPEATS_2"/>
    <property type="match status" value="3"/>
</dbReference>
<name>A0A820BZG6_9BILA</name>
<dbReference type="PROSITE" id="PS00678">
    <property type="entry name" value="WD_REPEATS_1"/>
    <property type="match status" value="2"/>
</dbReference>
<keyword evidence="2" id="KW-0963">Cytoplasm</keyword>
<feature type="compositionally biased region" description="Polar residues" evidence="7">
    <location>
        <begin position="1229"/>
        <end position="1242"/>
    </location>
</feature>
<dbReference type="EMBL" id="CAJOBQ010000001">
    <property type="protein sequence ID" value="CAF4199470.1"/>
    <property type="molecule type" value="Genomic_DNA"/>
</dbReference>
<evidence type="ECO:0000256" key="3">
    <source>
        <dbReference type="ARBA" id="ARBA00022574"/>
    </source>
</evidence>
<dbReference type="Proteomes" id="UP000663862">
    <property type="component" value="Unassembled WGS sequence"/>
</dbReference>
<dbReference type="InterPro" id="IPR020472">
    <property type="entry name" value="WD40_PAC1"/>
</dbReference>
<feature type="compositionally biased region" description="Low complexity" evidence="7">
    <location>
        <begin position="1322"/>
        <end position="1334"/>
    </location>
</feature>
<evidence type="ECO:0000256" key="4">
    <source>
        <dbReference type="ARBA" id="ARBA00022737"/>
    </source>
</evidence>
<evidence type="ECO:0000313" key="11">
    <source>
        <dbReference type="Proteomes" id="UP000663862"/>
    </source>
</evidence>
<evidence type="ECO:0000256" key="2">
    <source>
        <dbReference type="ARBA" id="ARBA00022490"/>
    </source>
</evidence>
<feature type="repeat" description="WD" evidence="6">
    <location>
        <begin position="972"/>
        <end position="1005"/>
    </location>
</feature>
<keyword evidence="4" id="KW-0677">Repeat</keyword>
<keyword evidence="8" id="KW-0732">Signal</keyword>
<dbReference type="PANTHER" id="PTHR19845">
    <property type="entry name" value="KATANIN P80 SUBUNIT"/>
    <property type="match status" value="1"/>
</dbReference>
<keyword evidence="5" id="KW-0206">Cytoskeleton</keyword>
<dbReference type="InterPro" id="IPR001680">
    <property type="entry name" value="WD40_rpt"/>
</dbReference>
<feature type="region of interest" description="Disordered" evidence="7">
    <location>
        <begin position="1260"/>
        <end position="1359"/>
    </location>
</feature>
<dbReference type="GO" id="GO:0008352">
    <property type="term" value="C:katanin complex"/>
    <property type="evidence" value="ECO:0007669"/>
    <property type="project" value="TreeGrafter"/>
</dbReference>
<comment type="caution">
    <text evidence="10">The sequence shown here is derived from an EMBL/GenBank/DDBJ whole genome shotgun (WGS) entry which is preliminary data.</text>
</comment>
<dbReference type="SMART" id="SM00320">
    <property type="entry name" value="WD40"/>
    <property type="match status" value="6"/>
</dbReference>
<dbReference type="SMART" id="SM00248">
    <property type="entry name" value="ANK"/>
    <property type="match status" value="3"/>
</dbReference>
<feature type="signal peptide" evidence="8">
    <location>
        <begin position="1"/>
        <end position="19"/>
    </location>
</feature>
<evidence type="ECO:0000259" key="9">
    <source>
        <dbReference type="Pfam" id="PF13925"/>
    </source>
</evidence>
<dbReference type="Gene3D" id="1.25.40.20">
    <property type="entry name" value="Ankyrin repeat-containing domain"/>
    <property type="match status" value="1"/>
</dbReference>
<protein>
    <recommendedName>
        <fullName evidence="9">Katanin p80 subunit C-terminal domain-containing protein</fullName>
    </recommendedName>
</protein>
<feature type="chain" id="PRO_5032545391" description="Katanin p80 subunit C-terminal domain-containing protein" evidence="8">
    <location>
        <begin position="20"/>
        <end position="1539"/>
    </location>
</feature>
<dbReference type="InterPro" id="IPR002110">
    <property type="entry name" value="Ankyrin_rpt"/>
</dbReference>
<proteinExistence type="predicted"/>
<feature type="domain" description="Katanin p80 subunit C-terminal" evidence="9">
    <location>
        <begin position="1374"/>
        <end position="1511"/>
    </location>
</feature>
<accession>A0A820BZG6</accession>
<evidence type="ECO:0000256" key="7">
    <source>
        <dbReference type="SAM" id="MobiDB-lite"/>
    </source>
</evidence>
<dbReference type="PANTHER" id="PTHR19845:SF0">
    <property type="entry name" value="KATANIN P80 WD40 REPEAT-CONTAINING SUBUNIT B1"/>
    <property type="match status" value="1"/>
</dbReference>
<dbReference type="PROSITE" id="PS50294">
    <property type="entry name" value="WD_REPEATS_REGION"/>
    <property type="match status" value="3"/>
</dbReference>
<dbReference type="InterPro" id="IPR019775">
    <property type="entry name" value="WD40_repeat_CS"/>
</dbReference>
<sequence>MKIAAKSLLTLLDVGTGFCYWLLGRDLLEEEIQCIQNLFNKVKRSEDEVVLQHELNNLTPGKDLLLVCNAQNYNLVQWCILNNYTQALTTLLEYGCNPSRTGLSGYDLPLALACCLNRINMIKLLLDYGANPSETTELSSATLKYLAQENNKEYYSKLIDLIKNRITVTALNIVLKFDNLEMFGLLIRDIVLSPSRYSEDTTQRIDHANLKISDNEFEMVCDKLKIENYVEKIIASDNEECTEQQQQQIATNDDLSDYVEYKPLFSFCDTLDVDSIVVNNYDDRQVLSEKCEPLEQVNIEETFVPAATTDGGYFTVDGSSGNVKLQPLMKTVDQEMCIDENLQNLCIAETEQFTHSSKQNELIPRTKSQQQLNKLSSNNYTMHRRSLPNNVFHSSMDQPSKRCLSTSSFLLSNIPNSTKQTAHLLRLLHQMIEHEAADILEYFLRVHRNEFNDHFHAAISSSDIELKTYELLSNIKSDKIYNVLLSSDCTYFNRVTTSLCDRENNTLVHSLLGQNPLKYQPTEMIKMVEFYMEYGLKEFINRPNLSNHCMIQILLCNEHFLKMLFFPRSSQSSLKNLNLNIETMTTSLPIYDRVVVEKWRQSYLVLIETLIKHGARIDISSGSYRNSLDCLLSTLIDLAKRLTSIAATIFDIKYLKRLIIILLSSLNQTKNRIIYFKYNIERFLQLICFIHINNDDLSEILSIVHVLLQYECQTLRLNRNTLMHLFKLWVTKPNFLCSSLIGKDLFMQQLLTIIIRRFNLSTQINNQSNDNLLLLLSTTTNLSRRSSITQNENDVTLQNLLFIILNLLSIAQTCLQIQSIYELVLIFIIHTKYDIINNSDEIQLPIVYLCLQIKMTHACEKIPDIQAEQKHSIMSISGSDVKRSSFPVGESGTNVTTVTFGHRSGKLLATGSDDNAIHIYVIGQPTSLLTSRCQTTAISALRFSNEENLLASGSRSGAVKICDLESQKVMHPGGHKTCIRSIEYFPSSNNFLATGAVDGTAKLWDPRRKGFIFHYTGHNGAINALKFSPDGRFLVTASDDTAIQMWDVTAGKIIKAFQQHQGPVFTIEYHPRELLLASGGADRRTKFWDLEKLQFIGETELETSAIKCLAFEPSSANYLLTGSNDTLRVYNWEPVQLLDSVPMGWKNVVDMTIHRDQLFGASVSQNEVCIGTINLSSLKTKRRISPVRDYFPSDLKAPSIATSTMSGRRSHYQPMAVKDEHVKLKPEPTSASNIDDSKTSVADSVMIDNQADYERIFRGKARLPRSPSHQGGSTVSSSISSGVPETQSSKSEVSSEPSFSYTTSTGFSKSPSTNEVSSVPAPTTAKPKTSQSTSSPPPQIDRPMHPARMPNPPVVPTEQPRTNEQIFASLSKANQTINTVQQQRRSNLSLLIDLSRSNTTQITFQAIINTRDLSLGCFLLRFVLEKLAKRDWNLELCTLILPAIRDLIKSHYYVYNMTACQALERILTNFGKLIYDNVGAKSIGVDLSQQARRDKCQTCHHVLHEIRCVFEDRLKNISDFPSRQLFDDNLRLLNALERP</sequence>
<feature type="compositionally biased region" description="Polar residues" evidence="7">
    <location>
        <begin position="1301"/>
        <end position="1321"/>
    </location>
</feature>
<dbReference type="InterPro" id="IPR028021">
    <property type="entry name" value="Katanin_C-terminal"/>
</dbReference>
<evidence type="ECO:0000256" key="6">
    <source>
        <dbReference type="PROSITE-ProRule" id="PRU00221"/>
    </source>
</evidence>
<dbReference type="GO" id="GO:0007019">
    <property type="term" value="P:microtubule depolymerization"/>
    <property type="evidence" value="ECO:0007669"/>
    <property type="project" value="TreeGrafter"/>
</dbReference>
<keyword evidence="3 6" id="KW-0853">WD repeat</keyword>
<evidence type="ECO:0000256" key="8">
    <source>
        <dbReference type="SAM" id="SignalP"/>
    </source>
</evidence>
<evidence type="ECO:0000256" key="1">
    <source>
        <dbReference type="ARBA" id="ARBA00004245"/>
    </source>
</evidence>
<comment type="subcellular location">
    <subcellularLocation>
        <location evidence="1">Cytoplasm</location>
        <location evidence="1">Cytoskeleton</location>
    </subcellularLocation>
</comment>
<evidence type="ECO:0000256" key="5">
    <source>
        <dbReference type="ARBA" id="ARBA00023212"/>
    </source>
</evidence>
<organism evidence="10 11">
    <name type="scientific">Rotaria socialis</name>
    <dbReference type="NCBI Taxonomy" id="392032"/>
    <lineage>
        <taxon>Eukaryota</taxon>
        <taxon>Metazoa</taxon>
        <taxon>Spiralia</taxon>
        <taxon>Gnathifera</taxon>
        <taxon>Rotifera</taxon>
        <taxon>Eurotatoria</taxon>
        <taxon>Bdelloidea</taxon>
        <taxon>Philodinida</taxon>
        <taxon>Philodinidae</taxon>
        <taxon>Rotaria</taxon>
    </lineage>
</organism>